<protein>
    <submittedName>
        <fullName evidence="3">Uncharacterized protein</fullName>
    </submittedName>
</protein>
<keyword evidence="1" id="KW-0326">Glycosidase</keyword>
<evidence type="ECO:0000256" key="1">
    <source>
        <dbReference type="ARBA" id="ARBA00023295"/>
    </source>
</evidence>
<dbReference type="InterPro" id="IPR013783">
    <property type="entry name" value="Ig-like_fold"/>
</dbReference>
<organism evidence="3 4">
    <name type="scientific">Nocardioides lianchengensis</name>
    <dbReference type="NCBI Taxonomy" id="1045774"/>
    <lineage>
        <taxon>Bacteria</taxon>
        <taxon>Bacillati</taxon>
        <taxon>Actinomycetota</taxon>
        <taxon>Actinomycetes</taxon>
        <taxon>Propionibacteriales</taxon>
        <taxon>Nocardioidaceae</taxon>
        <taxon>Nocardioides</taxon>
    </lineage>
</organism>
<dbReference type="STRING" id="1045774.SAMN05421872_101590"/>
<dbReference type="GO" id="GO:0000272">
    <property type="term" value="P:polysaccharide catabolic process"/>
    <property type="evidence" value="ECO:0007669"/>
    <property type="project" value="UniProtKB-KW"/>
</dbReference>
<evidence type="ECO:0000313" key="4">
    <source>
        <dbReference type="Proteomes" id="UP000199034"/>
    </source>
</evidence>
<keyword evidence="4" id="KW-1185">Reference proteome</keyword>
<gene>
    <name evidence="3" type="ORF">SAMN05421872_101590</name>
</gene>
<sequence length="598" mass="61862">MPSHRASLLGCLVLTLTAATIPLAAGVAGADDGTVSLDRAVNGVAAVRALGEDLDDAARLNGQGPDELRELLLDDSTAWVDTEGRVFYRDVLPDLVPTLAPTAGASTPYALDQTFRLHSKPGSARTIFLDFDGGSVAGSDWVRQYDVDAKQPGWSIDRSSAFSSEERAIVQDVWQRVAEDYAPFDVDVTTQDPGAAAIARSGAGDSVFGTRVLITTGTQAHHAICGSKATQACAGVAYLDGFDAIGTTHDRLQPAWVFAANFPTFAKGIAETASHEAGHTLGLHHDGTDKAEYYSGHGMWAPIMGGGGYPKAVTQWSQGSYAKANNREDDVAVITRNGLPVRADEAGSTVATAATLPGGTAYISHRTDVDVYGLGTCTGAVSVVGRNAPNSPNLDLRLRLLDATGAAVATANPTSGTGTPSWDVTTGTDATVSVAAAAGALFVEVDGVGNGTWARGYDDYGSLGAYSLEPSGSCSGFVGAAPMPTAPPKPAQATVTAPGPARVRASYAGRRGGRITAGVHWTAPATIGGASVTGYRVVALRLDARGRAIRSKTSAVLGAGRRTAELRLRAGRYRFAVQARNRAGWGPLSTPSRAVRAR</sequence>
<dbReference type="InterPro" id="IPR036116">
    <property type="entry name" value="FN3_sf"/>
</dbReference>
<dbReference type="SUPFAM" id="SSF49265">
    <property type="entry name" value="Fibronectin type III"/>
    <property type="match status" value="1"/>
</dbReference>
<dbReference type="EMBL" id="FMZM01000001">
    <property type="protein sequence ID" value="SDC22482.1"/>
    <property type="molecule type" value="Genomic_DNA"/>
</dbReference>
<evidence type="ECO:0000256" key="2">
    <source>
        <dbReference type="ARBA" id="ARBA00023326"/>
    </source>
</evidence>
<dbReference type="Gene3D" id="2.60.40.10">
    <property type="entry name" value="Immunoglobulins"/>
    <property type="match status" value="1"/>
</dbReference>
<reference evidence="3 4" key="1">
    <citation type="submission" date="2016-10" db="EMBL/GenBank/DDBJ databases">
        <authorList>
            <person name="de Groot N.N."/>
        </authorList>
    </citation>
    <scope>NUCLEOTIDE SEQUENCE [LARGE SCALE GENOMIC DNA]</scope>
    <source>
        <strain evidence="3 4">CGMCC 4.6858</strain>
    </source>
</reference>
<dbReference type="Proteomes" id="UP000199034">
    <property type="component" value="Unassembled WGS sequence"/>
</dbReference>
<dbReference type="AlphaFoldDB" id="A0A1G6JUQ6"/>
<name>A0A1G6JUQ6_9ACTN</name>
<dbReference type="CDD" id="cd00063">
    <property type="entry name" value="FN3"/>
    <property type="match status" value="1"/>
</dbReference>
<keyword evidence="1" id="KW-0378">Hydrolase</keyword>
<dbReference type="RefSeq" id="WP_090850547.1">
    <property type="nucleotide sequence ID" value="NZ_FMZM01000001.1"/>
</dbReference>
<keyword evidence="2" id="KW-0119">Carbohydrate metabolism</keyword>
<accession>A0A1G6JUQ6</accession>
<dbReference type="GO" id="GO:0016798">
    <property type="term" value="F:hydrolase activity, acting on glycosyl bonds"/>
    <property type="evidence" value="ECO:0007669"/>
    <property type="project" value="UniProtKB-KW"/>
</dbReference>
<keyword evidence="2" id="KW-0624">Polysaccharide degradation</keyword>
<dbReference type="SUPFAM" id="SSF55486">
    <property type="entry name" value="Metalloproteases ('zincins'), catalytic domain"/>
    <property type="match status" value="1"/>
</dbReference>
<dbReference type="PROSITE" id="PS50853">
    <property type="entry name" value="FN3"/>
    <property type="match status" value="1"/>
</dbReference>
<dbReference type="Gene3D" id="3.40.390.10">
    <property type="entry name" value="Collagenase (Catalytic Domain)"/>
    <property type="match status" value="1"/>
</dbReference>
<dbReference type="OrthoDB" id="954626at2"/>
<proteinExistence type="predicted"/>
<dbReference type="InterPro" id="IPR003961">
    <property type="entry name" value="FN3_dom"/>
</dbReference>
<dbReference type="GO" id="GO:0008237">
    <property type="term" value="F:metallopeptidase activity"/>
    <property type="evidence" value="ECO:0007669"/>
    <property type="project" value="InterPro"/>
</dbReference>
<dbReference type="InterPro" id="IPR024079">
    <property type="entry name" value="MetalloPept_cat_dom_sf"/>
</dbReference>
<evidence type="ECO:0000313" key="3">
    <source>
        <dbReference type="EMBL" id="SDC22482.1"/>
    </source>
</evidence>